<dbReference type="NCBIfam" id="TIGR00688">
    <property type="entry name" value="rarD"/>
    <property type="match status" value="1"/>
</dbReference>
<feature type="transmembrane region" description="Helical" evidence="8">
    <location>
        <begin position="29"/>
        <end position="49"/>
    </location>
</feature>
<evidence type="ECO:0000256" key="6">
    <source>
        <dbReference type="ARBA" id="ARBA00022989"/>
    </source>
</evidence>
<accession>A0A640WG28</accession>
<dbReference type="SUPFAM" id="SSF103481">
    <property type="entry name" value="Multidrug resistance efflux transporter EmrE"/>
    <property type="match status" value="2"/>
</dbReference>
<dbReference type="RefSeq" id="WP_149434793.1">
    <property type="nucleotide sequence ID" value="NZ_VTPX01000003.1"/>
</dbReference>
<evidence type="ECO:0000313" key="10">
    <source>
        <dbReference type="EMBL" id="KAA0019203.1"/>
    </source>
</evidence>
<evidence type="ECO:0000256" key="2">
    <source>
        <dbReference type="ARBA" id="ARBA00007362"/>
    </source>
</evidence>
<feature type="transmembrane region" description="Helical" evidence="8">
    <location>
        <begin position="234"/>
        <end position="254"/>
    </location>
</feature>
<feature type="transmembrane region" description="Helical" evidence="8">
    <location>
        <begin position="289"/>
        <end position="307"/>
    </location>
</feature>
<feature type="transmembrane region" description="Helical" evidence="8">
    <location>
        <begin position="93"/>
        <end position="116"/>
    </location>
</feature>
<gene>
    <name evidence="10" type="primary">rarD</name>
    <name evidence="10" type="ORF">F0A16_07645</name>
</gene>
<evidence type="ECO:0000256" key="4">
    <source>
        <dbReference type="ARBA" id="ARBA00022475"/>
    </source>
</evidence>
<keyword evidence="7 8" id="KW-0472">Membrane</keyword>
<feature type="transmembrane region" description="Helical" evidence="8">
    <location>
        <begin position="266"/>
        <end position="283"/>
    </location>
</feature>
<feature type="transmembrane region" description="Helical" evidence="8">
    <location>
        <begin position="122"/>
        <end position="144"/>
    </location>
</feature>
<dbReference type="InterPro" id="IPR037185">
    <property type="entry name" value="EmrE-like"/>
</dbReference>
<dbReference type="InterPro" id="IPR004626">
    <property type="entry name" value="RarD"/>
</dbReference>
<feature type="transmembrane region" description="Helical" evidence="8">
    <location>
        <begin position="202"/>
        <end position="222"/>
    </location>
</feature>
<keyword evidence="6 8" id="KW-1133">Transmembrane helix</keyword>
<dbReference type="GO" id="GO:0005886">
    <property type="term" value="C:plasma membrane"/>
    <property type="evidence" value="ECO:0007669"/>
    <property type="project" value="UniProtKB-SubCell"/>
</dbReference>
<reference evidence="10 11" key="1">
    <citation type="submission" date="2019-08" db="EMBL/GenBank/DDBJ databases">
        <title>Bioinformatics analysis of the strain L3 and L5.</title>
        <authorList>
            <person name="Li X."/>
        </authorList>
    </citation>
    <scope>NUCLEOTIDE SEQUENCE [LARGE SCALE GENOMIC DNA]</scope>
    <source>
        <strain evidence="10 11">L3</strain>
    </source>
</reference>
<feature type="domain" description="EamA" evidence="9">
    <location>
        <begin position="27"/>
        <end position="165"/>
    </location>
</feature>
<protein>
    <submittedName>
        <fullName evidence="10">EamA family transporter RarD</fullName>
    </submittedName>
</protein>
<dbReference type="Proteomes" id="UP000466024">
    <property type="component" value="Unassembled WGS sequence"/>
</dbReference>
<name>A0A640WG28_9GAMM</name>
<feature type="transmembrane region" description="Helical" evidence="8">
    <location>
        <begin position="61"/>
        <end position="81"/>
    </location>
</feature>
<keyword evidence="4" id="KW-1003">Cell membrane</keyword>
<dbReference type="Pfam" id="PF00892">
    <property type="entry name" value="EamA"/>
    <property type="match status" value="1"/>
</dbReference>
<comment type="subcellular location">
    <subcellularLocation>
        <location evidence="1">Cell membrane</location>
        <topology evidence="1">Multi-pass membrane protein</topology>
    </subcellularLocation>
</comment>
<keyword evidence="5 8" id="KW-0812">Transmembrane</keyword>
<evidence type="ECO:0000256" key="7">
    <source>
        <dbReference type="ARBA" id="ARBA00023136"/>
    </source>
</evidence>
<dbReference type="AlphaFoldDB" id="A0A640WG28"/>
<comment type="similarity">
    <text evidence="2">Belongs to the EamA transporter family.</text>
</comment>
<organism evidence="10 11">
    <name type="scientific">Salinicola corii</name>
    <dbReference type="NCBI Taxonomy" id="2606937"/>
    <lineage>
        <taxon>Bacteria</taxon>
        <taxon>Pseudomonadati</taxon>
        <taxon>Pseudomonadota</taxon>
        <taxon>Gammaproteobacteria</taxon>
        <taxon>Oceanospirillales</taxon>
        <taxon>Halomonadaceae</taxon>
        <taxon>Salinicola</taxon>
    </lineage>
</organism>
<proteinExistence type="inferred from homology"/>
<evidence type="ECO:0000256" key="3">
    <source>
        <dbReference type="ARBA" id="ARBA00022448"/>
    </source>
</evidence>
<evidence type="ECO:0000256" key="1">
    <source>
        <dbReference type="ARBA" id="ARBA00004651"/>
    </source>
</evidence>
<evidence type="ECO:0000256" key="8">
    <source>
        <dbReference type="SAM" id="Phobius"/>
    </source>
</evidence>
<dbReference type="InterPro" id="IPR000620">
    <property type="entry name" value="EamA_dom"/>
</dbReference>
<evidence type="ECO:0000256" key="5">
    <source>
        <dbReference type="ARBA" id="ARBA00022692"/>
    </source>
</evidence>
<dbReference type="PANTHER" id="PTHR22911:SF137">
    <property type="entry name" value="SOLUTE CARRIER FAMILY 35 MEMBER G2-RELATED"/>
    <property type="match status" value="1"/>
</dbReference>
<comment type="caution">
    <text evidence="10">The sequence shown here is derived from an EMBL/GenBank/DDBJ whole genome shotgun (WGS) entry which is preliminary data.</text>
</comment>
<dbReference type="EMBL" id="VTPX01000003">
    <property type="protein sequence ID" value="KAA0019203.1"/>
    <property type="molecule type" value="Genomic_DNA"/>
</dbReference>
<evidence type="ECO:0000259" key="9">
    <source>
        <dbReference type="Pfam" id="PF00892"/>
    </source>
</evidence>
<dbReference type="PANTHER" id="PTHR22911">
    <property type="entry name" value="ACYL-MALONYL CONDENSING ENZYME-RELATED"/>
    <property type="match status" value="1"/>
</dbReference>
<keyword evidence="3" id="KW-0813">Transport</keyword>
<keyword evidence="11" id="KW-1185">Reference proteome</keyword>
<evidence type="ECO:0000313" key="11">
    <source>
        <dbReference type="Proteomes" id="UP000466024"/>
    </source>
</evidence>
<sequence length="326" mass="35838">MSVSSSDKTLLGSAKSADDASRHETRRGVGYGVTAYALWGCFPLFFSLFDGVPAFEVLIQRILWSCAFLIVVVTLMGRWAAIRNGFPGPREAIRRLGWIMGCALLIALNWGLYIYAVETHRVLQASLGYFMTPLVNVALGMLVLRERLGRWQMMAMGLALAAVTLQLVLLGTLPWISLVLAMTFGSYGLLRKRVPLDALSGLLVETSLLLPLSLVALAWLTSHGQSHFGGSFDTTALMIVSGVVTTLPLLAFAGATKRLTLSTIGFLMYLNPTLQFLLALWVFGEPLAWPQLLTFALIWIGLGLYSVEAWRHHRKVLARSSARVPR</sequence>